<keyword evidence="4" id="KW-1185">Reference proteome</keyword>
<reference evidence="3" key="1">
    <citation type="submission" date="2016-01" db="EMBL/GenBank/DDBJ databases">
        <title>Complete genome of Planococcus rifietoensis type strain M8.</title>
        <authorList>
            <person name="See-Too W.S."/>
        </authorList>
    </citation>
    <scope>NUCLEOTIDE SEQUENCE [LARGE SCALE GENOMIC DNA]</scope>
    <source>
        <strain evidence="3">M8</strain>
    </source>
</reference>
<dbReference type="OrthoDB" id="2596050at2"/>
<sequence length="245" mass="26453">MKKLIKTIVIVLLASLLASPSVFAKSDNAKESLVAVGDSIPFGFNLGQTNQNPAKTSYPYLIGKLADLRVRNLGVPGWQSDQLLEALQTDQKYRQAIIHSDYVAVTIGNNDLLAILREAAAESGGDQVLFQQLLGAKLNESDVFSNIQQIITEIRSLTDSPVVLYNVYNPFQLTDTLHYAADAVLPTINTAFTALALTNQDVFLADAYTAFGNNQAEYVLPADIHPTKAGQAKLAEIGLGALGLY</sequence>
<proteinExistence type="predicted"/>
<organism evidence="3 4">
    <name type="scientific">Planococcus rifietoensis</name>
    <dbReference type="NCBI Taxonomy" id="200991"/>
    <lineage>
        <taxon>Bacteria</taxon>
        <taxon>Bacillati</taxon>
        <taxon>Bacillota</taxon>
        <taxon>Bacilli</taxon>
        <taxon>Bacillales</taxon>
        <taxon>Caryophanaceae</taxon>
        <taxon>Planococcus</taxon>
    </lineage>
</organism>
<keyword evidence="1" id="KW-0732">Signal</keyword>
<evidence type="ECO:0000313" key="4">
    <source>
        <dbReference type="Proteomes" id="UP000067683"/>
    </source>
</evidence>
<dbReference type="Proteomes" id="UP000067683">
    <property type="component" value="Chromosome"/>
</dbReference>
<dbReference type="Gene3D" id="3.40.50.1110">
    <property type="entry name" value="SGNH hydrolase"/>
    <property type="match status" value="1"/>
</dbReference>
<evidence type="ECO:0000313" key="3">
    <source>
        <dbReference type="EMBL" id="ALS76468.1"/>
    </source>
</evidence>
<evidence type="ECO:0000256" key="1">
    <source>
        <dbReference type="SAM" id="SignalP"/>
    </source>
</evidence>
<feature type="chain" id="PRO_5006835260" evidence="1">
    <location>
        <begin position="25"/>
        <end position="245"/>
    </location>
</feature>
<dbReference type="PANTHER" id="PTHR30383">
    <property type="entry name" value="THIOESTERASE 1/PROTEASE 1/LYSOPHOSPHOLIPASE L1"/>
    <property type="match status" value="1"/>
</dbReference>
<dbReference type="InterPro" id="IPR013830">
    <property type="entry name" value="SGNH_hydro"/>
</dbReference>
<evidence type="ECO:0000259" key="2">
    <source>
        <dbReference type="Pfam" id="PF13472"/>
    </source>
</evidence>
<dbReference type="PANTHER" id="PTHR30383:SF27">
    <property type="entry name" value="SPORE GERMINATION LIPASE LIPC"/>
    <property type="match status" value="1"/>
</dbReference>
<dbReference type="RefSeq" id="WP_058383170.1">
    <property type="nucleotide sequence ID" value="NZ_CP013659.2"/>
</dbReference>
<dbReference type="SUPFAM" id="SSF52266">
    <property type="entry name" value="SGNH hydrolase"/>
    <property type="match status" value="1"/>
</dbReference>
<feature type="signal peptide" evidence="1">
    <location>
        <begin position="1"/>
        <end position="24"/>
    </location>
</feature>
<dbReference type="AlphaFoldDB" id="A0A0U2ZAX6"/>
<dbReference type="InterPro" id="IPR051532">
    <property type="entry name" value="Ester_Hydrolysis_Enzymes"/>
</dbReference>
<dbReference type="InterPro" id="IPR036514">
    <property type="entry name" value="SGNH_hydro_sf"/>
</dbReference>
<dbReference type="STRING" id="200991.AUC31_15220"/>
<protein>
    <submittedName>
        <fullName evidence="3">Lipolytic protein G-D-S-L family</fullName>
    </submittedName>
</protein>
<dbReference type="GO" id="GO:0004622">
    <property type="term" value="F:phosphatidylcholine lysophospholipase activity"/>
    <property type="evidence" value="ECO:0007669"/>
    <property type="project" value="TreeGrafter"/>
</dbReference>
<dbReference type="Pfam" id="PF13472">
    <property type="entry name" value="Lipase_GDSL_2"/>
    <property type="match status" value="1"/>
</dbReference>
<feature type="domain" description="SGNH hydrolase-type esterase" evidence="2">
    <location>
        <begin position="35"/>
        <end position="232"/>
    </location>
</feature>
<gene>
    <name evidence="3" type="ORF">AUC31_15220</name>
</gene>
<dbReference type="KEGG" id="prt:AUC31_15220"/>
<name>A0A0U2ZAX6_9BACL</name>
<dbReference type="EMBL" id="CP013659">
    <property type="protein sequence ID" value="ALS76468.1"/>
    <property type="molecule type" value="Genomic_DNA"/>
</dbReference>
<accession>A0A0U2ZAX6</accession>